<dbReference type="EMBL" id="JAMFTS010000004">
    <property type="protein sequence ID" value="KAJ4763781.1"/>
    <property type="molecule type" value="Genomic_DNA"/>
</dbReference>
<comment type="similarity">
    <text evidence="6">Belongs to the MS5 protein family.</text>
</comment>
<evidence type="ECO:0000256" key="5">
    <source>
        <dbReference type="ARBA" id="ARBA00023242"/>
    </source>
</evidence>
<dbReference type="PROSITE" id="PS50005">
    <property type="entry name" value="TPR"/>
    <property type="match status" value="1"/>
</dbReference>
<name>A0AAV8DBN3_9POAL</name>
<dbReference type="Gene3D" id="1.25.40.10">
    <property type="entry name" value="Tetratricopeptide repeat domain"/>
    <property type="match status" value="1"/>
</dbReference>
<dbReference type="InterPro" id="IPR011990">
    <property type="entry name" value="TPR-like_helical_dom_sf"/>
</dbReference>
<gene>
    <name evidence="8" type="ORF">LUZ62_074156</name>
</gene>
<dbReference type="PANTHER" id="PTHR36326:SF2">
    <property type="entry name" value="PROTEIN SULFUR DEFICIENCY-INDUCED 2"/>
    <property type="match status" value="1"/>
</dbReference>
<feature type="repeat" description="TPR" evidence="7">
    <location>
        <begin position="281"/>
        <end position="314"/>
    </location>
</feature>
<protein>
    <submittedName>
        <fullName evidence="8">Tetratricopeptide repeat (TPR)-like superfamily protein</fullName>
    </submittedName>
</protein>
<evidence type="ECO:0000313" key="8">
    <source>
        <dbReference type="EMBL" id="KAJ4763781.1"/>
    </source>
</evidence>
<dbReference type="SMART" id="SM00028">
    <property type="entry name" value="TPR"/>
    <property type="match status" value="1"/>
</dbReference>
<dbReference type="SUPFAM" id="SSF48452">
    <property type="entry name" value="TPR-like"/>
    <property type="match status" value="1"/>
</dbReference>
<evidence type="ECO:0000256" key="1">
    <source>
        <dbReference type="ARBA" id="ARBA00004123"/>
    </source>
</evidence>
<reference evidence="8" key="1">
    <citation type="submission" date="2022-08" db="EMBL/GenBank/DDBJ databases">
        <authorList>
            <person name="Marques A."/>
        </authorList>
    </citation>
    <scope>NUCLEOTIDE SEQUENCE</scope>
    <source>
        <strain evidence="8">RhyPub2mFocal</strain>
        <tissue evidence="8">Leaves</tissue>
    </source>
</reference>
<dbReference type="GO" id="GO:0005634">
    <property type="term" value="C:nucleus"/>
    <property type="evidence" value="ECO:0007669"/>
    <property type="project" value="UniProtKB-SubCell"/>
</dbReference>
<sequence>MSPPLVLGKTAHKPIQLVRCIGLLKRVQIRIAAVYPLHKGPTPQPPIVQSSHLDAFQSRFTHFLFPFPIHQSLLLPPISRSREEATKHSIINSLASSLFSLLSFSSLLILQLGKMELNGNKVESYSPSTGKKKSVEKKDLFHVIHKVPAGDSPYVRAKHLQLVEKDPDGAIVLFWKAINSGDRVDSALKDMAVVMKQQDRSGEAIEAIHSFRHLCSKQAQESLDNLLIDLYKKCNMVDEQIELLKQKLRMIYLGEAFNGKATKTARSHGRKFQVSVKQETARILGNLGWAYMQQNNYKAAEMVYRKAQSVQPDSNKACNLGLCLMKQDRLGEAHQVLLEVVLRKFPGFDDAKTIDRAKELLSEIEEMQPNMLPFEIDSSIEEEIMERLDLLLNEWTPFRSKRLPIFEEILRDQIAC</sequence>
<comment type="caution">
    <text evidence="8">The sequence shown here is derived from an EMBL/GenBank/DDBJ whole genome shotgun (WGS) entry which is preliminary data.</text>
</comment>
<evidence type="ECO:0000313" key="9">
    <source>
        <dbReference type="Proteomes" id="UP001140206"/>
    </source>
</evidence>
<dbReference type="Proteomes" id="UP001140206">
    <property type="component" value="Chromosome 4"/>
</dbReference>
<evidence type="ECO:0000256" key="4">
    <source>
        <dbReference type="ARBA" id="ARBA00023054"/>
    </source>
</evidence>
<dbReference type="Pfam" id="PF13181">
    <property type="entry name" value="TPR_8"/>
    <property type="match status" value="1"/>
</dbReference>
<organism evidence="8 9">
    <name type="scientific">Rhynchospora pubera</name>
    <dbReference type="NCBI Taxonomy" id="906938"/>
    <lineage>
        <taxon>Eukaryota</taxon>
        <taxon>Viridiplantae</taxon>
        <taxon>Streptophyta</taxon>
        <taxon>Embryophyta</taxon>
        <taxon>Tracheophyta</taxon>
        <taxon>Spermatophyta</taxon>
        <taxon>Magnoliopsida</taxon>
        <taxon>Liliopsida</taxon>
        <taxon>Poales</taxon>
        <taxon>Cyperaceae</taxon>
        <taxon>Cyperoideae</taxon>
        <taxon>Rhynchosporeae</taxon>
        <taxon>Rhynchospora</taxon>
    </lineage>
</organism>
<evidence type="ECO:0000256" key="3">
    <source>
        <dbReference type="ARBA" id="ARBA00022803"/>
    </source>
</evidence>
<keyword evidence="3 7" id="KW-0802">TPR repeat</keyword>
<dbReference type="InterPro" id="IPR044961">
    <property type="entry name" value="MS5/SDI1"/>
</dbReference>
<dbReference type="AlphaFoldDB" id="A0AAV8DBN3"/>
<dbReference type="InterPro" id="IPR019734">
    <property type="entry name" value="TPR_rpt"/>
</dbReference>
<keyword evidence="4" id="KW-0175">Coiled coil</keyword>
<evidence type="ECO:0000256" key="2">
    <source>
        <dbReference type="ARBA" id="ARBA00022737"/>
    </source>
</evidence>
<keyword evidence="9" id="KW-1185">Reference proteome</keyword>
<dbReference type="PANTHER" id="PTHR36326">
    <property type="entry name" value="PROTEIN POLLENLESS 3-LIKE 2"/>
    <property type="match status" value="1"/>
</dbReference>
<evidence type="ECO:0000256" key="7">
    <source>
        <dbReference type="PROSITE-ProRule" id="PRU00339"/>
    </source>
</evidence>
<comment type="subcellular location">
    <subcellularLocation>
        <location evidence="1">Nucleus</location>
    </subcellularLocation>
</comment>
<accession>A0AAV8DBN3</accession>
<keyword evidence="2" id="KW-0677">Repeat</keyword>
<keyword evidence="5" id="KW-0539">Nucleus</keyword>
<evidence type="ECO:0000256" key="6">
    <source>
        <dbReference type="ARBA" id="ARBA00025750"/>
    </source>
</evidence>
<proteinExistence type="inferred from homology"/>